<reference evidence="1" key="1">
    <citation type="submission" date="2006-08" db="EMBL/GenBank/DDBJ databases">
        <title>Complete sequence of Chromosome 2 of Burkholderia cepacia AMMD.</title>
        <authorList>
            <consortium name="US DOE Joint Genome Institute"/>
            <person name="Copeland A."/>
            <person name="Lucas S."/>
            <person name="Lapidus A."/>
            <person name="Barry K."/>
            <person name="Detter J.C."/>
            <person name="Glavina del Rio T."/>
            <person name="Hammon N."/>
            <person name="Israni S."/>
            <person name="Pitluck S."/>
            <person name="Bruce D."/>
            <person name="Chain P."/>
            <person name="Malfatti S."/>
            <person name="Shin M."/>
            <person name="Vergez L."/>
            <person name="Schmutz J."/>
            <person name="Larimer F."/>
            <person name="Land M."/>
            <person name="Hauser L."/>
            <person name="Kyrpides N."/>
            <person name="Kim E."/>
            <person name="Parke J."/>
            <person name="Coenye T."/>
            <person name="Konstantinidis K."/>
            <person name="Ramette A."/>
            <person name="Tiedje J."/>
            <person name="Richardson P."/>
        </authorList>
    </citation>
    <scope>NUCLEOTIDE SEQUENCE</scope>
    <source>
        <strain evidence="1">AMMD</strain>
    </source>
</reference>
<protein>
    <submittedName>
        <fullName evidence="1">Uncharacterized protein</fullName>
    </submittedName>
</protein>
<name>Q0B4K7_BURCM</name>
<dbReference type="EMBL" id="CP000441">
    <property type="protein sequence ID" value="ABI90916.1"/>
    <property type="molecule type" value="Genomic_DNA"/>
</dbReference>
<gene>
    <name evidence="1" type="ordered locus">Bamb_5369</name>
</gene>
<dbReference type="PATRIC" id="fig|339670.21.peg.5779"/>
<organism evidence="1 2">
    <name type="scientific">Burkholderia ambifaria (strain ATCC BAA-244 / DSM 16087 / CCUG 44356 / LMG 19182 / AMMD)</name>
    <name type="common">Burkholderia cepacia (strain AMMD)</name>
    <dbReference type="NCBI Taxonomy" id="339670"/>
    <lineage>
        <taxon>Bacteria</taxon>
        <taxon>Pseudomonadati</taxon>
        <taxon>Pseudomonadota</taxon>
        <taxon>Betaproteobacteria</taxon>
        <taxon>Burkholderiales</taxon>
        <taxon>Burkholderiaceae</taxon>
        <taxon>Burkholderia</taxon>
        <taxon>Burkholderia cepacia complex</taxon>
    </lineage>
</organism>
<accession>Q0B4K7</accession>
<dbReference type="eggNOG" id="ENOG5031DFU">
    <property type="taxonomic scope" value="Bacteria"/>
</dbReference>
<dbReference type="Proteomes" id="UP000000662">
    <property type="component" value="Chromosome 2"/>
</dbReference>
<dbReference type="AlphaFoldDB" id="Q0B4K7"/>
<evidence type="ECO:0000313" key="2">
    <source>
        <dbReference type="Proteomes" id="UP000000662"/>
    </source>
</evidence>
<proteinExistence type="predicted"/>
<sequence>MQTTDEEQRVMLRTILKTAMAILRDDAPYDPEHIVFGTNYTTWTHPPAKGFLYKYKNRALRGTKIEFSTGDDPEDYSDDRDKVKIVPAGVRIVVEARVANLPDTEIKSLLHLEDYWVDGEGNREYGNEMMVRDPKMPNLQSFRYRSKDISGSKFPVNVDLFYVNPPDGSTPPFLDEVRISRAYKILTPEEREQRRLEEQQAKRHKYGLMNLCTGMLCPETGIWQGYTKISSSDIHMIRKGHTFPDVRTLTPREQAERNQYTNLFEPGQWMWVKEYVEPEWMKEG</sequence>
<dbReference type="KEGG" id="bam:Bamb_5369"/>
<evidence type="ECO:0000313" key="1">
    <source>
        <dbReference type="EMBL" id="ABI90916.1"/>
    </source>
</evidence>
<keyword evidence="2" id="KW-1185">Reference proteome</keyword>